<organism evidence="2 3">
    <name type="scientific">Ectobacillus antri</name>
    <dbReference type="NCBI Taxonomy" id="2486280"/>
    <lineage>
        <taxon>Bacteria</taxon>
        <taxon>Bacillati</taxon>
        <taxon>Bacillota</taxon>
        <taxon>Bacilli</taxon>
        <taxon>Bacillales</taxon>
        <taxon>Bacillaceae</taxon>
        <taxon>Ectobacillus</taxon>
    </lineage>
</organism>
<dbReference type="InterPro" id="IPR016181">
    <property type="entry name" value="Acyl_CoA_acyltransferase"/>
</dbReference>
<evidence type="ECO:0000313" key="2">
    <source>
        <dbReference type="EMBL" id="MDG5754190.1"/>
    </source>
</evidence>
<protein>
    <submittedName>
        <fullName evidence="2">GNAT family protein</fullName>
        <ecNumber evidence="2">2.-.-.-</ecNumber>
    </submittedName>
</protein>
<keyword evidence="2" id="KW-0808">Transferase</keyword>
<evidence type="ECO:0000259" key="1">
    <source>
        <dbReference type="PROSITE" id="PS51186"/>
    </source>
</evidence>
<name>A0ABT6H688_9BACI</name>
<dbReference type="PANTHER" id="PTHR43415">
    <property type="entry name" value="SPERMIDINE N(1)-ACETYLTRANSFERASE"/>
    <property type="match status" value="1"/>
</dbReference>
<evidence type="ECO:0000313" key="3">
    <source>
        <dbReference type="Proteomes" id="UP001218246"/>
    </source>
</evidence>
<dbReference type="Pfam" id="PF13302">
    <property type="entry name" value="Acetyltransf_3"/>
    <property type="match status" value="1"/>
</dbReference>
<dbReference type="EC" id="2.-.-.-" evidence="2"/>
<proteinExistence type="predicted"/>
<dbReference type="SUPFAM" id="SSF55729">
    <property type="entry name" value="Acyl-CoA N-acyltransferases (Nat)"/>
    <property type="match status" value="1"/>
</dbReference>
<dbReference type="PANTHER" id="PTHR43415:SF5">
    <property type="entry name" value="ACETYLTRANSFERASE"/>
    <property type="match status" value="1"/>
</dbReference>
<dbReference type="GO" id="GO:0016740">
    <property type="term" value="F:transferase activity"/>
    <property type="evidence" value="ECO:0007669"/>
    <property type="project" value="UniProtKB-KW"/>
</dbReference>
<dbReference type="RefSeq" id="WP_124562978.1">
    <property type="nucleotide sequence ID" value="NZ_JARRRY010000004.1"/>
</dbReference>
<gene>
    <name evidence="2" type="ORF">P6P90_09430</name>
</gene>
<accession>A0ABT6H688</accession>
<feature type="domain" description="N-acetyltransferase" evidence="1">
    <location>
        <begin position="12"/>
        <end position="171"/>
    </location>
</feature>
<dbReference type="PROSITE" id="PS51186">
    <property type="entry name" value="GNAT"/>
    <property type="match status" value="1"/>
</dbReference>
<dbReference type="EMBL" id="JARULN010000007">
    <property type="protein sequence ID" value="MDG5754190.1"/>
    <property type="molecule type" value="Genomic_DNA"/>
</dbReference>
<dbReference type="Gene3D" id="3.40.630.30">
    <property type="match status" value="1"/>
</dbReference>
<sequence length="184" mass="20964">MITDNIFEGTYVRLGMARSEDVEVMAKWGESSVYLRHVDTDIAFPGGREFTGGLKSNSVSFRLRSKETDMLVGFVALHGIEWNNRTGLLAIGIGEEHLRNKGYGTDALQLILRYAFYELNLDRVGLDVISYNQRAIRTYEKVGFIVEGAMRSAVYRDGKRYDRIIMGILKSEWEAKLTNTMHKI</sequence>
<dbReference type="InterPro" id="IPR000182">
    <property type="entry name" value="GNAT_dom"/>
</dbReference>
<reference evidence="2 3" key="1">
    <citation type="submission" date="2023-04" db="EMBL/GenBank/DDBJ databases">
        <title>Ectobacillus antri isolated from activated sludge.</title>
        <authorList>
            <person name="Yan P."/>
            <person name="Liu X."/>
        </authorList>
    </citation>
    <scope>NUCLEOTIDE SEQUENCE [LARGE SCALE GENOMIC DNA]</scope>
    <source>
        <strain evidence="2 3">C18H</strain>
    </source>
</reference>
<keyword evidence="3" id="KW-1185">Reference proteome</keyword>
<dbReference type="Proteomes" id="UP001218246">
    <property type="component" value="Unassembled WGS sequence"/>
</dbReference>
<comment type="caution">
    <text evidence="2">The sequence shown here is derived from an EMBL/GenBank/DDBJ whole genome shotgun (WGS) entry which is preliminary data.</text>
</comment>